<dbReference type="Pfam" id="PF13392">
    <property type="entry name" value="HNH_3"/>
    <property type="match status" value="1"/>
</dbReference>
<protein>
    <recommendedName>
        <fullName evidence="1">HNH nuclease domain-containing protein</fullName>
    </recommendedName>
</protein>
<name>A0A398DIN2_9BACT</name>
<dbReference type="Proteomes" id="UP000266042">
    <property type="component" value="Unassembled WGS sequence"/>
</dbReference>
<dbReference type="InterPro" id="IPR003615">
    <property type="entry name" value="HNH_nuc"/>
</dbReference>
<evidence type="ECO:0000259" key="1">
    <source>
        <dbReference type="Pfam" id="PF13392"/>
    </source>
</evidence>
<organism evidence="2 3">
    <name type="scientific">Candidatus Cryosericum hinesii</name>
    <dbReference type="NCBI Taxonomy" id="2290915"/>
    <lineage>
        <taxon>Bacteria</taxon>
        <taxon>Pseudomonadati</taxon>
        <taxon>Caldisericota/Cryosericota group</taxon>
        <taxon>Candidatus Cryosericota</taxon>
        <taxon>Candidatus Cryosericia</taxon>
        <taxon>Candidatus Cryosericales</taxon>
        <taxon>Candidatus Cryosericaceae</taxon>
        <taxon>Candidatus Cryosericum</taxon>
    </lineage>
</organism>
<dbReference type="InterPro" id="IPR044925">
    <property type="entry name" value="His-Me_finger_sf"/>
</dbReference>
<evidence type="ECO:0000313" key="2">
    <source>
        <dbReference type="EMBL" id="RIE13649.1"/>
    </source>
</evidence>
<accession>A0A398DIN2</accession>
<gene>
    <name evidence="2" type="ORF">SMC3_03665</name>
</gene>
<dbReference type="RefSeq" id="WP_119087423.1">
    <property type="nucleotide sequence ID" value="NZ_QXIV01000028.1"/>
</dbReference>
<sequence length="214" mass="25176">MISREEQREYSRKLLNEGRGSYRQGKSFDYPVRFDGDAVIITIHKIFQKKDLADRDYDVIVDMDVYNRLNDENRRLFVHPYIGGQWHRHDNVVRITVDMTEERPDNNWSLSWYVLGHRSEPGAMADHINGDDLDNRKVNLRWATHEQNMQNRPGWNKYSSYPGISFKKDTGKWDVCVHRSFESLEEAEAFSEAVHDSVFGQYARKPKHVGVVSK</sequence>
<dbReference type="EMBL" id="QXIW01000021">
    <property type="protein sequence ID" value="RIE13649.1"/>
    <property type="molecule type" value="Genomic_DNA"/>
</dbReference>
<dbReference type="Gene3D" id="3.90.75.20">
    <property type="match status" value="1"/>
</dbReference>
<dbReference type="AlphaFoldDB" id="A0A398DIN2"/>
<dbReference type="SUPFAM" id="SSF54060">
    <property type="entry name" value="His-Me finger endonucleases"/>
    <property type="match status" value="1"/>
</dbReference>
<proteinExistence type="predicted"/>
<evidence type="ECO:0000313" key="3">
    <source>
        <dbReference type="Proteomes" id="UP000266042"/>
    </source>
</evidence>
<feature type="domain" description="HNH nuclease" evidence="1">
    <location>
        <begin position="123"/>
        <end position="150"/>
    </location>
</feature>
<comment type="caution">
    <text evidence="2">The sequence shown here is derived from an EMBL/GenBank/DDBJ whole genome shotgun (WGS) entry which is preliminary data.</text>
</comment>
<reference evidence="2 3" key="1">
    <citation type="submission" date="2018-09" db="EMBL/GenBank/DDBJ databases">
        <title>Discovery and Ecogenomic Context for Candidatus Cryosericales, a Global Caldiserica Order Active in Thawing Permafrost.</title>
        <authorList>
            <person name="Martinez M.A."/>
            <person name="Woodcroft B.J."/>
            <person name="Ignacio Espinoza J.C."/>
            <person name="Zayed A."/>
            <person name="Singleton C.M."/>
            <person name="Boyd J."/>
            <person name="Li Y.-F."/>
            <person name="Purvine S."/>
            <person name="Maughan H."/>
            <person name="Hodgkins S.B."/>
            <person name="Anderson D."/>
            <person name="Sederholm M."/>
            <person name="Temperton B."/>
            <person name="Saleska S.R."/>
            <person name="Tyson G.W."/>
            <person name="Rich V.I."/>
        </authorList>
    </citation>
    <scope>NUCLEOTIDE SEQUENCE [LARGE SCALE GENOMIC DNA]</scope>
    <source>
        <strain evidence="2 3">SMC3</strain>
    </source>
</reference>